<feature type="domain" description="Helix-hairpin-helix DNA-binding motif class 1" evidence="2">
    <location>
        <begin position="30"/>
        <end position="49"/>
    </location>
</feature>
<accession>A0A1W1CBF9</accession>
<dbReference type="GO" id="GO:0006281">
    <property type="term" value="P:DNA repair"/>
    <property type="evidence" value="ECO:0007669"/>
    <property type="project" value="InterPro"/>
</dbReference>
<feature type="compositionally biased region" description="Basic and acidic residues" evidence="1">
    <location>
        <begin position="92"/>
        <end position="113"/>
    </location>
</feature>
<name>A0A1W1CBF9_9ZZZZ</name>
<protein>
    <submittedName>
        <fullName evidence="3">Periplasmic dsDNA and ssDNA-binding protein contributing to transformation</fullName>
    </submittedName>
</protein>
<feature type="compositionally biased region" description="Low complexity" evidence="1">
    <location>
        <begin position="114"/>
        <end position="123"/>
    </location>
</feature>
<dbReference type="PANTHER" id="PTHR21180:SF32">
    <property type="entry name" value="ENDONUCLEASE_EXONUCLEASE_PHOSPHATASE FAMILY DOMAIN-CONTAINING PROTEIN 1"/>
    <property type="match status" value="1"/>
</dbReference>
<sequence>MIKIISLALVLATSMAFSMSVKELNTAPKSELMKIKGIGSKKADAIIKYRKSTPFKAISDVENVTGVAKSISKNIDKNIYKKTTTNSKKSKTKESSKSSKKVEDKKVEKKQVTEKNVQTNNKK</sequence>
<gene>
    <name evidence="3" type="ORF">MNB_SV-9-1064</name>
</gene>
<dbReference type="InterPro" id="IPR003583">
    <property type="entry name" value="Hlx-hairpin-Hlx_DNA-bd_motif"/>
</dbReference>
<dbReference type="SMART" id="SM00278">
    <property type="entry name" value="HhH1"/>
    <property type="match status" value="1"/>
</dbReference>
<evidence type="ECO:0000313" key="3">
    <source>
        <dbReference type="EMBL" id="SFV63052.1"/>
    </source>
</evidence>
<dbReference type="InterPro" id="IPR051675">
    <property type="entry name" value="Endo/Exo/Phosphatase_dom_1"/>
</dbReference>
<dbReference type="GO" id="GO:0003677">
    <property type="term" value="F:DNA binding"/>
    <property type="evidence" value="ECO:0007669"/>
    <property type="project" value="UniProtKB-KW"/>
</dbReference>
<dbReference type="EMBL" id="FPHG01000059">
    <property type="protein sequence ID" value="SFV63052.1"/>
    <property type="molecule type" value="Genomic_DNA"/>
</dbReference>
<organism evidence="3">
    <name type="scientific">hydrothermal vent metagenome</name>
    <dbReference type="NCBI Taxonomy" id="652676"/>
    <lineage>
        <taxon>unclassified sequences</taxon>
        <taxon>metagenomes</taxon>
        <taxon>ecological metagenomes</taxon>
    </lineage>
</organism>
<dbReference type="Gene3D" id="1.10.150.280">
    <property type="entry name" value="AF1531-like domain"/>
    <property type="match status" value="1"/>
</dbReference>
<evidence type="ECO:0000256" key="1">
    <source>
        <dbReference type="SAM" id="MobiDB-lite"/>
    </source>
</evidence>
<feature type="region of interest" description="Disordered" evidence="1">
    <location>
        <begin position="83"/>
        <end position="123"/>
    </location>
</feature>
<proteinExistence type="predicted"/>
<keyword evidence="3" id="KW-0238">DNA-binding</keyword>
<evidence type="ECO:0000259" key="2">
    <source>
        <dbReference type="SMART" id="SM00278"/>
    </source>
</evidence>
<dbReference type="SUPFAM" id="SSF47781">
    <property type="entry name" value="RuvA domain 2-like"/>
    <property type="match status" value="1"/>
</dbReference>
<dbReference type="AlphaFoldDB" id="A0A1W1CBF9"/>
<dbReference type="Pfam" id="PF12836">
    <property type="entry name" value="HHH_3"/>
    <property type="match status" value="1"/>
</dbReference>
<dbReference type="PANTHER" id="PTHR21180">
    <property type="entry name" value="ENDONUCLEASE/EXONUCLEASE/PHOSPHATASE FAMILY DOMAIN-CONTAINING PROTEIN 1"/>
    <property type="match status" value="1"/>
</dbReference>
<dbReference type="InterPro" id="IPR010994">
    <property type="entry name" value="RuvA_2-like"/>
</dbReference>
<reference evidence="3" key="1">
    <citation type="submission" date="2016-10" db="EMBL/GenBank/DDBJ databases">
        <authorList>
            <person name="de Groot N.N."/>
        </authorList>
    </citation>
    <scope>NUCLEOTIDE SEQUENCE</scope>
</reference>